<name>A0A1H0A9J0_9FIRM</name>
<dbReference type="AlphaFoldDB" id="A0A1H0A9J0"/>
<accession>A0A1H0A9J0</accession>
<dbReference type="STRING" id="146817.SAMN04488502_11712"/>
<evidence type="ECO:0000313" key="3">
    <source>
        <dbReference type="Proteomes" id="UP000214880"/>
    </source>
</evidence>
<reference evidence="2 3" key="1">
    <citation type="submission" date="2016-10" db="EMBL/GenBank/DDBJ databases">
        <authorList>
            <person name="de Groot N.N."/>
        </authorList>
    </citation>
    <scope>NUCLEOTIDE SEQUENCE [LARGE SCALE GENOMIC DNA]</scope>
    <source>
        <strain evidence="2 3">DSM 1736</strain>
    </source>
</reference>
<sequence length="125" mass="13180">MIIAIPYEAGAVFQHFGKSKAFKLYATNEGKITGCKIISATGDGHAALAEMLKQQKASVLICGGIGGCAKNTLKENGIQIFGGVTGQADTAATAYLAGTLTYNPNLECNHHHEHGHTRSDHNDLI</sequence>
<dbReference type="SUPFAM" id="SSF53146">
    <property type="entry name" value="Nitrogenase accessory factor-like"/>
    <property type="match status" value="1"/>
</dbReference>
<dbReference type="PANTHER" id="PTHR42983">
    <property type="entry name" value="DINITROGENASE IRON-MOLYBDENUM COFACTOR PROTEIN-RELATED"/>
    <property type="match status" value="1"/>
</dbReference>
<dbReference type="PANTHER" id="PTHR42983:SF1">
    <property type="entry name" value="IRON-MOLYBDENUM PROTEIN"/>
    <property type="match status" value="1"/>
</dbReference>
<dbReference type="RefSeq" id="WP_092075060.1">
    <property type="nucleotide sequence ID" value="NZ_FNHB01000017.1"/>
</dbReference>
<dbReference type="InterPro" id="IPR036105">
    <property type="entry name" value="DiNase_FeMo-co_biosyn_sf"/>
</dbReference>
<proteinExistence type="predicted"/>
<gene>
    <name evidence="2" type="ORF">SAMN04488502_11712</name>
</gene>
<dbReference type="Proteomes" id="UP000214880">
    <property type="component" value="Unassembled WGS sequence"/>
</dbReference>
<dbReference type="Gene3D" id="3.30.420.130">
    <property type="entry name" value="Dinitrogenase iron-molybdenum cofactor biosynthesis domain"/>
    <property type="match status" value="1"/>
</dbReference>
<keyword evidence="3" id="KW-1185">Reference proteome</keyword>
<dbReference type="OrthoDB" id="280278at2"/>
<dbReference type="EMBL" id="FNHB01000017">
    <property type="protein sequence ID" value="SDN30268.1"/>
    <property type="molecule type" value="Genomic_DNA"/>
</dbReference>
<protein>
    <submittedName>
        <fullName evidence="2">Predicted Fe-Mo cluster-binding protein, NifX family</fullName>
    </submittedName>
</protein>
<organism evidence="2 3">
    <name type="scientific">Dendrosporobacter quercicolus</name>
    <dbReference type="NCBI Taxonomy" id="146817"/>
    <lineage>
        <taxon>Bacteria</taxon>
        <taxon>Bacillati</taxon>
        <taxon>Bacillota</taxon>
        <taxon>Negativicutes</taxon>
        <taxon>Selenomonadales</taxon>
        <taxon>Sporomusaceae</taxon>
        <taxon>Dendrosporobacter</taxon>
    </lineage>
</organism>
<evidence type="ECO:0000313" key="2">
    <source>
        <dbReference type="EMBL" id="SDN30268.1"/>
    </source>
</evidence>
<evidence type="ECO:0000259" key="1">
    <source>
        <dbReference type="Pfam" id="PF02579"/>
    </source>
</evidence>
<feature type="domain" description="Dinitrogenase iron-molybdenum cofactor biosynthesis" evidence="1">
    <location>
        <begin position="11"/>
        <end position="96"/>
    </location>
</feature>
<dbReference type="InterPro" id="IPR003731">
    <property type="entry name" value="Di-Nase_FeMo-co_biosynth"/>
</dbReference>
<dbReference type="Pfam" id="PF02579">
    <property type="entry name" value="Nitro_FeMo-Co"/>
    <property type="match status" value="1"/>
</dbReference>